<dbReference type="InterPro" id="IPR053781">
    <property type="entry name" value="F-box_AtFBL13-like"/>
</dbReference>
<reference evidence="2 3" key="1">
    <citation type="submission" date="2017-09" db="EMBL/GenBank/DDBJ databases">
        <title>WGS assembly of Aquilegia coerulea Goldsmith.</title>
        <authorList>
            <person name="Hodges S."/>
            <person name="Kramer E."/>
            <person name="Nordborg M."/>
            <person name="Tomkins J."/>
            <person name="Borevitz J."/>
            <person name="Derieg N."/>
            <person name="Yan J."/>
            <person name="Mihaltcheva S."/>
            <person name="Hayes R.D."/>
            <person name="Rokhsar D."/>
        </authorList>
    </citation>
    <scope>NUCLEOTIDE SEQUENCE [LARGE SCALE GENOMIC DNA]</scope>
    <source>
        <strain evidence="3">cv. Goldsmith</strain>
    </source>
</reference>
<dbReference type="SUPFAM" id="SSF81383">
    <property type="entry name" value="F-box domain"/>
    <property type="match status" value="1"/>
</dbReference>
<organism evidence="2 3">
    <name type="scientific">Aquilegia coerulea</name>
    <name type="common">Rocky mountain columbine</name>
    <dbReference type="NCBI Taxonomy" id="218851"/>
    <lineage>
        <taxon>Eukaryota</taxon>
        <taxon>Viridiplantae</taxon>
        <taxon>Streptophyta</taxon>
        <taxon>Embryophyta</taxon>
        <taxon>Tracheophyta</taxon>
        <taxon>Spermatophyta</taxon>
        <taxon>Magnoliopsida</taxon>
        <taxon>Ranunculales</taxon>
        <taxon>Ranunculaceae</taxon>
        <taxon>Thalictroideae</taxon>
        <taxon>Aquilegia</taxon>
    </lineage>
</organism>
<accession>A0A2G5FC63</accession>
<dbReference type="Proteomes" id="UP000230069">
    <property type="component" value="Unassembled WGS sequence"/>
</dbReference>
<dbReference type="PANTHER" id="PTHR34223">
    <property type="entry name" value="OS11G0201299 PROTEIN"/>
    <property type="match status" value="1"/>
</dbReference>
<dbReference type="InterPro" id="IPR036047">
    <property type="entry name" value="F-box-like_dom_sf"/>
</dbReference>
<dbReference type="InterPro" id="IPR001810">
    <property type="entry name" value="F-box_dom"/>
</dbReference>
<dbReference type="Pfam" id="PF00646">
    <property type="entry name" value="F-box"/>
    <property type="match status" value="1"/>
</dbReference>
<proteinExistence type="predicted"/>
<dbReference type="EMBL" id="KZ305018">
    <property type="protein sequence ID" value="PIA65598.1"/>
    <property type="molecule type" value="Genomic_DNA"/>
</dbReference>
<dbReference type="PANTHER" id="PTHR34223:SF51">
    <property type="entry name" value="OS06G0556300 PROTEIN"/>
    <property type="match status" value="1"/>
</dbReference>
<dbReference type="SMART" id="SM00256">
    <property type="entry name" value="FBOX"/>
    <property type="match status" value="1"/>
</dbReference>
<dbReference type="AlphaFoldDB" id="A0A2G5FC63"/>
<dbReference type="CDD" id="cd22160">
    <property type="entry name" value="F-box_AtFBL13-like"/>
    <property type="match status" value="1"/>
</dbReference>
<keyword evidence="3" id="KW-1185">Reference proteome</keyword>
<dbReference type="Gene3D" id="1.20.1280.50">
    <property type="match status" value="1"/>
</dbReference>
<evidence type="ECO:0000313" key="3">
    <source>
        <dbReference type="Proteomes" id="UP000230069"/>
    </source>
</evidence>
<name>A0A2G5FC63_AQUCA</name>
<evidence type="ECO:0000313" key="2">
    <source>
        <dbReference type="EMBL" id="PIA65598.1"/>
    </source>
</evidence>
<sequence length="328" mass="37959">MPTEYLVLHFFATRILIEMEERTLLPCSKPNILKLPEYKETNNDRFNDLPDAMLLHILSFLDMKEVLDASLISKRWRYLWVSVPAINIDGSYWEDKKKLFRDFVENVVLRHDESNIYKFNLVYLSQLTDMHQTTKWVSYAVSRQVQELDLNTLSLSPTPSLFCRVKIMKLICVSFPLLSKDYVFDFSVLEYLFLKNCYYGPLKNLTISAPHLKTFLVENFPLAPCCAVKIQSPKLTSFQLNGFMYEDYALDQLSSLVTAEFHVITRKSRMKNEVLIENLRTVLGVLTNAESLTLSTDVFQVCHPSTPLLSVTLTYNQQISTYVSGTLI</sequence>
<dbReference type="InParanoid" id="A0A2G5FC63"/>
<dbReference type="InterPro" id="IPR053197">
    <property type="entry name" value="F-box_SCFL_complex_component"/>
</dbReference>
<evidence type="ECO:0000259" key="1">
    <source>
        <dbReference type="PROSITE" id="PS50181"/>
    </source>
</evidence>
<protein>
    <recommendedName>
        <fullName evidence="1">F-box domain-containing protein</fullName>
    </recommendedName>
</protein>
<gene>
    <name evidence="2" type="ORF">AQUCO_00100829v1</name>
</gene>
<dbReference type="OrthoDB" id="1848700at2759"/>
<dbReference type="PROSITE" id="PS50181">
    <property type="entry name" value="FBOX"/>
    <property type="match status" value="1"/>
</dbReference>
<feature type="domain" description="F-box" evidence="1">
    <location>
        <begin position="43"/>
        <end position="96"/>
    </location>
</feature>
<dbReference type="STRING" id="218851.A0A2G5FC63"/>